<feature type="chain" id="PRO_5041212930" evidence="1">
    <location>
        <begin position="26"/>
        <end position="113"/>
    </location>
</feature>
<keyword evidence="1" id="KW-0732">Signal</keyword>
<dbReference type="AlphaFoldDB" id="A0AA36BT02"/>
<dbReference type="Proteomes" id="UP001162480">
    <property type="component" value="Chromosome 22"/>
</dbReference>
<dbReference type="EMBL" id="OX597835">
    <property type="protein sequence ID" value="CAI9739106.1"/>
    <property type="molecule type" value="Genomic_DNA"/>
</dbReference>
<keyword evidence="3" id="KW-1185">Reference proteome</keyword>
<sequence length="113" mass="12510">MAEHKLLVSLILTILSLDFVILVESQAACKECLNGKNDCSNVFPCGNHALCFTDGKFYCIEPIIDVCAVPDVETACLPSCDSGWIPLFNTTCKAEELSDTHLKYWITVHEDLL</sequence>
<evidence type="ECO:0000313" key="2">
    <source>
        <dbReference type="EMBL" id="CAI9739106.1"/>
    </source>
</evidence>
<reference evidence="2" key="1">
    <citation type="submission" date="2023-08" db="EMBL/GenBank/DDBJ databases">
        <authorList>
            <person name="Alioto T."/>
            <person name="Alioto T."/>
            <person name="Gomez Garrido J."/>
        </authorList>
    </citation>
    <scope>NUCLEOTIDE SEQUENCE</scope>
</reference>
<accession>A0AA36BT02</accession>
<name>A0AA36BT02_OCTVU</name>
<proteinExistence type="predicted"/>
<protein>
    <submittedName>
        <fullName evidence="2">Uncharacterized protein</fullName>
    </submittedName>
</protein>
<evidence type="ECO:0000256" key="1">
    <source>
        <dbReference type="SAM" id="SignalP"/>
    </source>
</evidence>
<feature type="signal peptide" evidence="1">
    <location>
        <begin position="1"/>
        <end position="25"/>
    </location>
</feature>
<evidence type="ECO:0000313" key="3">
    <source>
        <dbReference type="Proteomes" id="UP001162480"/>
    </source>
</evidence>
<organism evidence="2 3">
    <name type="scientific">Octopus vulgaris</name>
    <name type="common">Common octopus</name>
    <dbReference type="NCBI Taxonomy" id="6645"/>
    <lineage>
        <taxon>Eukaryota</taxon>
        <taxon>Metazoa</taxon>
        <taxon>Spiralia</taxon>
        <taxon>Lophotrochozoa</taxon>
        <taxon>Mollusca</taxon>
        <taxon>Cephalopoda</taxon>
        <taxon>Coleoidea</taxon>
        <taxon>Octopodiformes</taxon>
        <taxon>Octopoda</taxon>
        <taxon>Incirrata</taxon>
        <taxon>Octopodidae</taxon>
        <taxon>Octopus</taxon>
    </lineage>
</organism>
<gene>
    <name evidence="2" type="ORF">OCTVUL_1B012409</name>
</gene>